<comment type="caution">
    <text evidence="2">The sequence shown here is derived from an EMBL/GenBank/DDBJ whole genome shotgun (WGS) entry which is preliminary data.</text>
</comment>
<protein>
    <submittedName>
        <fullName evidence="2">Uncharacterized protein</fullName>
    </submittedName>
</protein>
<dbReference type="EMBL" id="CAJNOQ010012970">
    <property type="protein sequence ID" value="CAF1311751.1"/>
    <property type="molecule type" value="Genomic_DNA"/>
</dbReference>
<dbReference type="EMBL" id="CAJNOK010008195">
    <property type="protein sequence ID" value="CAF1056839.1"/>
    <property type="molecule type" value="Genomic_DNA"/>
</dbReference>
<evidence type="ECO:0000313" key="1">
    <source>
        <dbReference type="EMBL" id="CAF1056839.1"/>
    </source>
</evidence>
<name>A0A815EH38_9BILA</name>
<evidence type="ECO:0000313" key="3">
    <source>
        <dbReference type="EMBL" id="CAF3822941.1"/>
    </source>
</evidence>
<evidence type="ECO:0000313" key="4">
    <source>
        <dbReference type="EMBL" id="CAF4149876.1"/>
    </source>
</evidence>
<proteinExistence type="predicted"/>
<accession>A0A815EH38</accession>
<dbReference type="Proteomes" id="UP000663829">
    <property type="component" value="Unassembled WGS sequence"/>
</dbReference>
<dbReference type="PANTHER" id="PTHR46579:SF1">
    <property type="entry name" value="F5_8 TYPE C DOMAIN-CONTAINING PROTEIN"/>
    <property type="match status" value="1"/>
</dbReference>
<dbReference type="PANTHER" id="PTHR46579">
    <property type="entry name" value="F5/8 TYPE C DOMAIN-CONTAINING PROTEIN-RELATED"/>
    <property type="match status" value="1"/>
</dbReference>
<dbReference type="Proteomes" id="UP000682733">
    <property type="component" value="Unassembled WGS sequence"/>
</dbReference>
<gene>
    <name evidence="2" type="ORF">GPM918_LOCUS29029</name>
    <name evidence="1" type="ORF">OVA965_LOCUS17215</name>
    <name evidence="4" type="ORF">SRO942_LOCUS29578</name>
    <name evidence="3" type="ORF">TMI583_LOCUS17227</name>
</gene>
<dbReference type="Proteomes" id="UP000681722">
    <property type="component" value="Unassembled WGS sequence"/>
</dbReference>
<dbReference type="Proteomes" id="UP000677228">
    <property type="component" value="Unassembled WGS sequence"/>
</dbReference>
<sequence>MIVLVIVAFCEFRRLKHFDVGQSWLLDDLHTCYEGVMRKLLTLWLDVKYRMQPWSIRSKLDKLQLLLDNLRMPNTTSRRPRRIAIYSSYKASEFKAIVHFGFSAFQTILKSKYYNNFLKFVYAMNIGNGDKTTKDDVSAVELLMNEFVFEFENLYTTRHCSSNIHSMQHAHLSVQYIGPFFTYSTFFFESINRILKSLAHGTIEHSKQLIKNLELFRTSIIHYDSPIYPRLLSNLCEQLLNEKKATVNNTVNLPKQSQLTYHSYTDFLSGIFGLGNITFFDTIYYNNTRYETNIQHSRKTNDSCIMFKQLNSAEMHLGFISAIITVDNNNENIYFLMNKIVIKNMFKIKLLNQTEIFLSNSSVCLIEKDSLVLIRLVDVQQKLVFRFITEKQLHVFKYPNLKESS</sequence>
<evidence type="ECO:0000313" key="2">
    <source>
        <dbReference type="EMBL" id="CAF1311751.1"/>
    </source>
</evidence>
<evidence type="ECO:0000313" key="5">
    <source>
        <dbReference type="Proteomes" id="UP000663829"/>
    </source>
</evidence>
<keyword evidence="5" id="KW-1185">Reference proteome</keyword>
<dbReference type="EMBL" id="CAJOBA010008210">
    <property type="protein sequence ID" value="CAF3822941.1"/>
    <property type="molecule type" value="Genomic_DNA"/>
</dbReference>
<dbReference type="AlphaFoldDB" id="A0A815EH38"/>
<dbReference type="OrthoDB" id="3239894at2759"/>
<organism evidence="2 5">
    <name type="scientific">Didymodactylos carnosus</name>
    <dbReference type="NCBI Taxonomy" id="1234261"/>
    <lineage>
        <taxon>Eukaryota</taxon>
        <taxon>Metazoa</taxon>
        <taxon>Spiralia</taxon>
        <taxon>Gnathifera</taxon>
        <taxon>Rotifera</taxon>
        <taxon>Eurotatoria</taxon>
        <taxon>Bdelloidea</taxon>
        <taxon>Philodinida</taxon>
        <taxon>Philodinidae</taxon>
        <taxon>Didymodactylos</taxon>
    </lineage>
</organism>
<dbReference type="EMBL" id="CAJOBC010042879">
    <property type="protein sequence ID" value="CAF4149876.1"/>
    <property type="molecule type" value="Genomic_DNA"/>
</dbReference>
<reference evidence="2" key="1">
    <citation type="submission" date="2021-02" db="EMBL/GenBank/DDBJ databases">
        <authorList>
            <person name="Nowell W R."/>
        </authorList>
    </citation>
    <scope>NUCLEOTIDE SEQUENCE</scope>
</reference>